<evidence type="ECO:0000259" key="3">
    <source>
        <dbReference type="Pfam" id="PF02397"/>
    </source>
</evidence>
<dbReference type="KEGG" id="jda:BW727_100229"/>
<dbReference type="InterPro" id="IPR003362">
    <property type="entry name" value="Bact_transf"/>
</dbReference>
<keyword evidence="4" id="KW-0808">Transferase</keyword>
<feature type="transmembrane region" description="Helical" evidence="2">
    <location>
        <begin position="12"/>
        <end position="35"/>
    </location>
</feature>
<keyword evidence="2" id="KW-1133">Transmembrane helix</keyword>
<accession>A0A1S6IM69</accession>
<dbReference type="AlphaFoldDB" id="A0A1S6IM69"/>
<dbReference type="RefSeq" id="WP_062468179.1">
    <property type="nucleotide sequence ID" value="NZ_BBYN01000005.1"/>
</dbReference>
<feature type="domain" description="Bacterial sugar transferase" evidence="3">
    <location>
        <begin position="9"/>
        <end position="190"/>
    </location>
</feature>
<name>A0A1S6IM69_9LACT</name>
<proteinExistence type="inferred from homology"/>
<evidence type="ECO:0000256" key="1">
    <source>
        <dbReference type="ARBA" id="ARBA00006464"/>
    </source>
</evidence>
<dbReference type="Proteomes" id="UP000188993">
    <property type="component" value="Chromosome"/>
</dbReference>
<dbReference type="OrthoDB" id="9808602at2"/>
<sequence>MKKWNFILKRFIDLFGGLFGLIIISPILFIIALLIKFTSNGPILFKQDRLGKDGKIFKILKFRTMVLNAEKIGNGLFVKNEADDRITIVGKYLRATSLDELPQLFNVIRGEMSLVGPRPPVPHHPHSYDDYTDFQRRRFSMKPGITGLAQVTVRNSVSWAERIPLDIEYVDTFNIWLDMKILFKTIMKILVRESIYTDSKNI</sequence>
<dbReference type="PANTHER" id="PTHR30576:SF0">
    <property type="entry name" value="UNDECAPRENYL-PHOSPHATE N-ACETYLGALACTOSAMINYL 1-PHOSPHATE TRANSFERASE-RELATED"/>
    <property type="match status" value="1"/>
</dbReference>
<evidence type="ECO:0000313" key="5">
    <source>
        <dbReference type="Proteomes" id="UP000188993"/>
    </source>
</evidence>
<keyword evidence="2" id="KW-0812">Transmembrane</keyword>
<dbReference type="EMBL" id="CP019728">
    <property type="protein sequence ID" value="AQS52637.1"/>
    <property type="molecule type" value="Genomic_DNA"/>
</dbReference>
<comment type="similarity">
    <text evidence="1">Belongs to the bacterial sugar transferase family.</text>
</comment>
<reference evidence="4 5" key="1">
    <citation type="journal article" date="2014" name="Int. J. Syst. Evol. Microbiol.">
        <title>Jeotgalibaca dankookensis gen. nov., sp. nov., a member of the family Carnobacteriaceae, isolated from seujeot (Korean traditional food).</title>
        <authorList>
            <person name="Lee D.G."/>
            <person name="Trujillo M.E."/>
            <person name="Kang H."/>
            <person name="Ahn T.Y."/>
        </authorList>
    </citation>
    <scope>NUCLEOTIDE SEQUENCE [LARGE SCALE GENOMIC DNA]</scope>
    <source>
        <strain evidence="4 5">EX-07</strain>
    </source>
</reference>
<keyword evidence="5" id="KW-1185">Reference proteome</keyword>
<keyword evidence="2" id="KW-0472">Membrane</keyword>
<dbReference type="Pfam" id="PF02397">
    <property type="entry name" value="Bac_transf"/>
    <property type="match status" value="1"/>
</dbReference>
<evidence type="ECO:0000313" key="4">
    <source>
        <dbReference type="EMBL" id="AQS52637.1"/>
    </source>
</evidence>
<evidence type="ECO:0000256" key="2">
    <source>
        <dbReference type="SAM" id="Phobius"/>
    </source>
</evidence>
<dbReference type="STRING" id="708126.BW727_100229"/>
<dbReference type="PANTHER" id="PTHR30576">
    <property type="entry name" value="COLANIC BIOSYNTHESIS UDP-GLUCOSE LIPID CARRIER TRANSFERASE"/>
    <property type="match status" value="1"/>
</dbReference>
<protein>
    <submittedName>
        <fullName evidence="4">Putative sugar transferase EpsL</fullName>
        <ecNumber evidence="4">2.-.-.-</ecNumber>
    </submittedName>
</protein>
<dbReference type="EC" id="2.-.-.-" evidence="4"/>
<dbReference type="GO" id="GO:0016780">
    <property type="term" value="F:phosphotransferase activity, for other substituted phosphate groups"/>
    <property type="evidence" value="ECO:0007669"/>
    <property type="project" value="TreeGrafter"/>
</dbReference>
<gene>
    <name evidence="4" type="primary">epsL</name>
    <name evidence="4" type="ORF">BW727_100229</name>
</gene>
<organism evidence="4 5">
    <name type="scientific">Jeotgalibaca dankookensis</name>
    <dbReference type="NCBI Taxonomy" id="708126"/>
    <lineage>
        <taxon>Bacteria</taxon>
        <taxon>Bacillati</taxon>
        <taxon>Bacillota</taxon>
        <taxon>Bacilli</taxon>
        <taxon>Lactobacillales</taxon>
        <taxon>Carnobacteriaceae</taxon>
        <taxon>Jeotgalibaca</taxon>
    </lineage>
</organism>